<feature type="region of interest" description="Disordered" evidence="1">
    <location>
        <begin position="1"/>
        <end position="62"/>
    </location>
</feature>
<accession>A0AAW1T6L2</accession>
<evidence type="ECO:0000313" key="3">
    <source>
        <dbReference type="Proteomes" id="UP001485043"/>
    </source>
</evidence>
<organism evidence="2 3">
    <name type="scientific">Apatococcus fuscideae</name>
    <dbReference type="NCBI Taxonomy" id="2026836"/>
    <lineage>
        <taxon>Eukaryota</taxon>
        <taxon>Viridiplantae</taxon>
        <taxon>Chlorophyta</taxon>
        <taxon>core chlorophytes</taxon>
        <taxon>Trebouxiophyceae</taxon>
        <taxon>Chlorellales</taxon>
        <taxon>Chlorellaceae</taxon>
        <taxon>Apatococcus</taxon>
    </lineage>
</organism>
<dbReference type="Proteomes" id="UP001485043">
    <property type="component" value="Unassembled WGS sequence"/>
</dbReference>
<dbReference type="AlphaFoldDB" id="A0AAW1T6L2"/>
<proteinExistence type="predicted"/>
<reference evidence="2 3" key="1">
    <citation type="journal article" date="2024" name="Nat. Commun.">
        <title>Phylogenomics reveals the evolutionary origins of lichenization in chlorophyte algae.</title>
        <authorList>
            <person name="Puginier C."/>
            <person name="Libourel C."/>
            <person name="Otte J."/>
            <person name="Skaloud P."/>
            <person name="Haon M."/>
            <person name="Grisel S."/>
            <person name="Petersen M."/>
            <person name="Berrin J.G."/>
            <person name="Delaux P.M."/>
            <person name="Dal Grande F."/>
            <person name="Keller J."/>
        </authorList>
    </citation>
    <scope>NUCLEOTIDE SEQUENCE [LARGE SCALE GENOMIC DNA]</scope>
    <source>
        <strain evidence="2 3">SAG 2523</strain>
    </source>
</reference>
<protein>
    <submittedName>
        <fullName evidence="2">Uncharacterized protein</fullName>
    </submittedName>
</protein>
<evidence type="ECO:0000313" key="2">
    <source>
        <dbReference type="EMBL" id="KAK9864720.1"/>
    </source>
</evidence>
<gene>
    <name evidence="2" type="ORF">WJX84_000668</name>
</gene>
<keyword evidence="3" id="KW-1185">Reference proteome</keyword>
<dbReference type="EMBL" id="JALJOV010000321">
    <property type="protein sequence ID" value="KAK9864720.1"/>
    <property type="molecule type" value="Genomic_DNA"/>
</dbReference>
<comment type="caution">
    <text evidence="2">The sequence shown here is derived from an EMBL/GenBank/DDBJ whole genome shotgun (WGS) entry which is preliminary data.</text>
</comment>
<feature type="compositionally biased region" description="Basic and acidic residues" evidence="1">
    <location>
        <begin position="1"/>
        <end position="10"/>
    </location>
</feature>
<name>A0AAW1T6L2_9CHLO</name>
<sequence length="312" mass="33091">MVNELKDSTRYQKTNRLLQKYDPDFQPPTPAPVFVTPGPPGSRLRPMRSAPDSPSTPVMQEGPWPAIKKQAADLVTKSLVPGPLMGPAVHLDVIHAVNKLMLRGQRLYGHADRMRPGPLGSPGPPSAMRPRSGNFMLSALDHLANVTIGSDPVLTAAVREAKQQAEKLREQLQASEMQSAKLKQENAELRARLGEADASDLPAPELPGPIPTSSRLGRHNEAGGSADGAAASSEQQPPQQHAAEQQHEQDMSAPEIPPSAAPDAGSNSSGEGVEDAYEMVPKSLSPKSLGHEGAGVDEPGLPQMHSRPSAPP</sequence>
<evidence type="ECO:0000256" key="1">
    <source>
        <dbReference type="SAM" id="MobiDB-lite"/>
    </source>
</evidence>
<feature type="compositionally biased region" description="Low complexity" evidence="1">
    <location>
        <begin position="222"/>
        <end position="243"/>
    </location>
</feature>
<feature type="region of interest" description="Disordered" evidence="1">
    <location>
        <begin position="195"/>
        <end position="312"/>
    </location>
</feature>